<evidence type="ECO:0000313" key="4">
    <source>
        <dbReference type="Proteomes" id="UP000094527"/>
    </source>
</evidence>
<evidence type="ECO:0000256" key="1">
    <source>
        <dbReference type="SAM" id="SignalP"/>
    </source>
</evidence>
<dbReference type="GO" id="GO:0005230">
    <property type="term" value="F:extracellular ligand-gated monoatomic ion channel activity"/>
    <property type="evidence" value="ECO:0007669"/>
    <property type="project" value="InterPro"/>
</dbReference>
<name>A0A1D2N9L2_ORCCI</name>
<dbReference type="InterPro" id="IPR006201">
    <property type="entry name" value="Neur_channel"/>
</dbReference>
<dbReference type="STRING" id="48709.A0A1D2N9L2"/>
<dbReference type="GO" id="GO:0004888">
    <property type="term" value="F:transmembrane signaling receptor activity"/>
    <property type="evidence" value="ECO:0007669"/>
    <property type="project" value="InterPro"/>
</dbReference>
<dbReference type="AlphaFoldDB" id="A0A1D2N9L2"/>
<dbReference type="SUPFAM" id="SSF63712">
    <property type="entry name" value="Nicotinic receptor ligand binding domain-like"/>
    <property type="match status" value="1"/>
</dbReference>
<dbReference type="Pfam" id="PF02931">
    <property type="entry name" value="Neur_chan_LBD"/>
    <property type="match status" value="1"/>
</dbReference>
<proteinExistence type="predicted"/>
<accession>A0A1D2N9L2</accession>
<dbReference type="EMBL" id="LJIJ01000133">
    <property type="protein sequence ID" value="ODN01934.1"/>
    <property type="molecule type" value="Genomic_DNA"/>
</dbReference>
<keyword evidence="1" id="KW-0732">Signal</keyword>
<dbReference type="FunFam" id="2.70.170.10:FF:000028">
    <property type="entry name" value="AcetylCholine Receptor"/>
    <property type="match status" value="1"/>
</dbReference>
<sequence>MKAFITAFALCFVAVLGAPDLKNLPDLNVDNTLTDAAAAEAEDLTETLKASLSQGNVDDRTRLVADLMSGYNKGVNPDDVAVQFGINLLDFTVRENSNALDSYVWLKIVWQDDRLKWNGDEYGGVQVLRVDSTTLWKPDVTLYNSADPVNMVNCWDSNMLVWSSGKVMFVPPCKMTSRCKFDLKRNPYGEQKCSLKFGSWTFDGNAMDLQFYNKTQSIDLTELNDSTGFEVLSTVAERNVRTYSCCPDPYIDLTFNMTIRRLPGDELFNKF</sequence>
<dbReference type="GO" id="GO:0016020">
    <property type="term" value="C:membrane"/>
    <property type="evidence" value="ECO:0007669"/>
    <property type="project" value="InterPro"/>
</dbReference>
<dbReference type="OrthoDB" id="410315at2759"/>
<dbReference type="PANTHER" id="PTHR18945">
    <property type="entry name" value="NEUROTRANSMITTER GATED ION CHANNEL"/>
    <property type="match status" value="1"/>
</dbReference>
<organism evidence="3 4">
    <name type="scientific">Orchesella cincta</name>
    <name type="common">Springtail</name>
    <name type="synonym">Podura cincta</name>
    <dbReference type="NCBI Taxonomy" id="48709"/>
    <lineage>
        <taxon>Eukaryota</taxon>
        <taxon>Metazoa</taxon>
        <taxon>Ecdysozoa</taxon>
        <taxon>Arthropoda</taxon>
        <taxon>Hexapoda</taxon>
        <taxon>Collembola</taxon>
        <taxon>Entomobryomorpha</taxon>
        <taxon>Entomobryoidea</taxon>
        <taxon>Orchesellidae</taxon>
        <taxon>Orchesellinae</taxon>
        <taxon>Orchesella</taxon>
    </lineage>
</organism>
<dbReference type="PRINTS" id="PR00252">
    <property type="entry name" value="NRIONCHANNEL"/>
</dbReference>
<evidence type="ECO:0000313" key="3">
    <source>
        <dbReference type="EMBL" id="ODN01934.1"/>
    </source>
</evidence>
<dbReference type="OMA" id="VICNIRI"/>
<comment type="caution">
    <text evidence="3">The sequence shown here is derived from an EMBL/GenBank/DDBJ whole genome shotgun (WGS) entry which is preliminary data.</text>
</comment>
<gene>
    <name evidence="3" type="ORF">Ocin01_04735</name>
</gene>
<keyword evidence="4" id="KW-1185">Reference proteome</keyword>
<keyword evidence="3" id="KW-0675">Receptor</keyword>
<feature type="domain" description="Neurotransmitter-gated ion-channel ligand-binding" evidence="2">
    <location>
        <begin position="61"/>
        <end position="262"/>
    </location>
</feature>
<dbReference type="CDD" id="cd18997">
    <property type="entry name" value="LGIC_ECD_nAChR"/>
    <property type="match status" value="1"/>
</dbReference>
<feature type="chain" id="PRO_5008905262" evidence="1">
    <location>
        <begin position="18"/>
        <end position="271"/>
    </location>
</feature>
<reference evidence="3 4" key="1">
    <citation type="journal article" date="2016" name="Genome Biol. Evol.">
        <title>Gene Family Evolution Reflects Adaptation to Soil Environmental Stressors in the Genome of the Collembolan Orchesella cincta.</title>
        <authorList>
            <person name="Faddeeva-Vakhrusheva A."/>
            <person name="Derks M.F."/>
            <person name="Anvar S.Y."/>
            <person name="Agamennone V."/>
            <person name="Suring W."/>
            <person name="Smit S."/>
            <person name="van Straalen N.M."/>
            <person name="Roelofs D."/>
        </authorList>
    </citation>
    <scope>NUCLEOTIDE SEQUENCE [LARGE SCALE GENOMIC DNA]</scope>
    <source>
        <tissue evidence="3">Mixed pool</tissue>
    </source>
</reference>
<evidence type="ECO:0000259" key="2">
    <source>
        <dbReference type="Pfam" id="PF02931"/>
    </source>
</evidence>
<dbReference type="InterPro" id="IPR036734">
    <property type="entry name" value="Neur_chan_lig-bd_sf"/>
</dbReference>
<dbReference type="InterPro" id="IPR006202">
    <property type="entry name" value="Neur_chan_lig-bd"/>
</dbReference>
<protein>
    <submittedName>
        <fullName evidence="3">Acetylcholine receptor subunit alpha-L1</fullName>
    </submittedName>
</protein>
<dbReference type="Proteomes" id="UP000094527">
    <property type="component" value="Unassembled WGS sequence"/>
</dbReference>
<dbReference type="Gene3D" id="2.70.170.10">
    <property type="entry name" value="Neurotransmitter-gated ion-channel ligand-binding domain"/>
    <property type="match status" value="1"/>
</dbReference>
<feature type="signal peptide" evidence="1">
    <location>
        <begin position="1"/>
        <end position="17"/>
    </location>
</feature>